<dbReference type="Pfam" id="PF07811">
    <property type="entry name" value="TadE"/>
    <property type="match status" value="1"/>
</dbReference>
<reference evidence="4 5" key="1">
    <citation type="submission" date="2019-03" db="EMBL/GenBank/DDBJ databases">
        <title>Paraburkholderia sp. 4M-K11, isolated from subtropical forest soil.</title>
        <authorList>
            <person name="Gao Z.-H."/>
            <person name="Qiu L.-H."/>
        </authorList>
    </citation>
    <scope>NUCLEOTIDE SEQUENCE [LARGE SCALE GENOMIC DNA]</scope>
    <source>
        <strain evidence="4 5">4M-K11</strain>
    </source>
</reference>
<proteinExistence type="predicted"/>
<evidence type="ECO:0000256" key="2">
    <source>
        <dbReference type="SAM" id="Phobius"/>
    </source>
</evidence>
<keyword evidence="2" id="KW-0812">Transmembrane</keyword>
<feature type="domain" description="TadE-like" evidence="3">
    <location>
        <begin position="51"/>
        <end position="93"/>
    </location>
</feature>
<dbReference type="OrthoDB" id="6165442at2"/>
<gene>
    <name evidence="4" type="ORF">EYW47_25215</name>
</gene>
<comment type="caution">
    <text evidence="4">The sequence shown here is derived from an EMBL/GenBank/DDBJ whole genome shotgun (WGS) entry which is preliminary data.</text>
</comment>
<dbReference type="Proteomes" id="UP000295722">
    <property type="component" value="Unassembled WGS sequence"/>
</dbReference>
<evidence type="ECO:0000313" key="4">
    <source>
        <dbReference type="EMBL" id="TDG20848.1"/>
    </source>
</evidence>
<dbReference type="AlphaFoldDB" id="A0A4R5M4U5"/>
<accession>A0A4R5M4U5</accession>
<evidence type="ECO:0000256" key="1">
    <source>
        <dbReference type="SAM" id="MobiDB-lite"/>
    </source>
</evidence>
<feature type="region of interest" description="Disordered" evidence="1">
    <location>
        <begin position="1"/>
        <end position="28"/>
    </location>
</feature>
<dbReference type="EMBL" id="SMRP01000014">
    <property type="protein sequence ID" value="TDG20848.1"/>
    <property type="molecule type" value="Genomic_DNA"/>
</dbReference>
<sequence length="179" mass="19162">MGPAITATSHFHGNGRSPQGNSWYPSEPARGDAHVCEALQRNRIIPKKQRGVALVEFALVLPILLMIIFGIIELGIALYDKAVITNASREGARYGIVLHSPKYSDGQISNVATQYTKNYLMTFGKYVDPVVKVTGSGGLSGSDLSVEVSYTYRGLGLGAMLSAVIGPMVLTASTTMKNE</sequence>
<protein>
    <submittedName>
        <fullName evidence="4">Pilus assembly protein</fullName>
    </submittedName>
</protein>
<dbReference type="InterPro" id="IPR012495">
    <property type="entry name" value="TadE-like_dom"/>
</dbReference>
<keyword evidence="2" id="KW-0472">Membrane</keyword>
<name>A0A4R5M4U5_9BURK</name>
<feature type="compositionally biased region" description="Polar residues" evidence="1">
    <location>
        <begin position="1"/>
        <end position="24"/>
    </location>
</feature>
<evidence type="ECO:0000259" key="3">
    <source>
        <dbReference type="Pfam" id="PF07811"/>
    </source>
</evidence>
<evidence type="ECO:0000313" key="5">
    <source>
        <dbReference type="Proteomes" id="UP000295722"/>
    </source>
</evidence>
<keyword evidence="5" id="KW-1185">Reference proteome</keyword>
<feature type="transmembrane region" description="Helical" evidence="2">
    <location>
        <begin position="51"/>
        <end position="72"/>
    </location>
</feature>
<keyword evidence="2" id="KW-1133">Transmembrane helix</keyword>
<organism evidence="4 5">
    <name type="scientific">Paraburkholderia silviterrae</name>
    <dbReference type="NCBI Taxonomy" id="2528715"/>
    <lineage>
        <taxon>Bacteria</taxon>
        <taxon>Pseudomonadati</taxon>
        <taxon>Pseudomonadota</taxon>
        <taxon>Betaproteobacteria</taxon>
        <taxon>Burkholderiales</taxon>
        <taxon>Burkholderiaceae</taxon>
        <taxon>Paraburkholderia</taxon>
    </lineage>
</organism>
<feature type="transmembrane region" description="Helical" evidence="2">
    <location>
        <begin position="150"/>
        <end position="170"/>
    </location>
</feature>